<feature type="transmembrane region" description="Helical" evidence="6">
    <location>
        <begin position="48"/>
        <end position="70"/>
    </location>
</feature>
<feature type="transmembrane region" description="Helical" evidence="6">
    <location>
        <begin position="318"/>
        <end position="341"/>
    </location>
</feature>
<keyword evidence="4 6" id="KW-1133">Transmembrane helix</keyword>
<dbReference type="GO" id="GO:0005886">
    <property type="term" value="C:plasma membrane"/>
    <property type="evidence" value="ECO:0007669"/>
    <property type="project" value="UniProtKB-SubCell"/>
</dbReference>
<feature type="transmembrane region" description="Helical" evidence="6">
    <location>
        <begin position="155"/>
        <end position="176"/>
    </location>
</feature>
<keyword evidence="5 6" id="KW-0472">Membrane</keyword>
<evidence type="ECO:0000256" key="5">
    <source>
        <dbReference type="ARBA" id="ARBA00023136"/>
    </source>
</evidence>
<reference evidence="7" key="1">
    <citation type="journal article" date="2021" name="PeerJ">
        <title>Extensive microbial diversity within the chicken gut microbiome revealed by metagenomics and culture.</title>
        <authorList>
            <person name="Gilroy R."/>
            <person name="Ravi A."/>
            <person name="Getino M."/>
            <person name="Pursley I."/>
            <person name="Horton D.L."/>
            <person name="Alikhan N.F."/>
            <person name="Baker D."/>
            <person name="Gharbi K."/>
            <person name="Hall N."/>
            <person name="Watson M."/>
            <person name="Adriaenssens E.M."/>
            <person name="Foster-Nyarko E."/>
            <person name="Jarju S."/>
            <person name="Secka A."/>
            <person name="Antonio M."/>
            <person name="Oren A."/>
            <person name="Chaudhuri R.R."/>
            <person name="La Ragione R."/>
            <person name="Hildebrand F."/>
            <person name="Pallen M.J."/>
        </authorList>
    </citation>
    <scope>NUCLEOTIDE SEQUENCE</scope>
    <source>
        <strain evidence="7">CHK121-7720</strain>
    </source>
</reference>
<evidence type="ECO:0000256" key="3">
    <source>
        <dbReference type="ARBA" id="ARBA00022692"/>
    </source>
</evidence>
<feature type="transmembrane region" description="Helical" evidence="6">
    <location>
        <begin position="380"/>
        <end position="398"/>
    </location>
</feature>
<keyword evidence="2" id="KW-1003">Cell membrane</keyword>
<keyword evidence="3 6" id="KW-0812">Transmembrane</keyword>
<name>A0A921SUX9_9BACT</name>
<organism evidence="7 8">
    <name type="scientific">Barnesiella viscericola</name>
    <dbReference type="NCBI Taxonomy" id="397865"/>
    <lineage>
        <taxon>Bacteria</taxon>
        <taxon>Pseudomonadati</taxon>
        <taxon>Bacteroidota</taxon>
        <taxon>Bacteroidia</taxon>
        <taxon>Bacteroidales</taxon>
        <taxon>Barnesiellaceae</taxon>
        <taxon>Barnesiella</taxon>
    </lineage>
</organism>
<feature type="transmembrane region" description="Helical" evidence="6">
    <location>
        <begin position="404"/>
        <end position="427"/>
    </location>
</feature>
<feature type="transmembrane region" description="Helical" evidence="6">
    <location>
        <begin position="12"/>
        <end position="36"/>
    </location>
</feature>
<evidence type="ECO:0000256" key="6">
    <source>
        <dbReference type="SAM" id="Phobius"/>
    </source>
</evidence>
<accession>A0A921SUX9</accession>
<dbReference type="InterPro" id="IPR050833">
    <property type="entry name" value="Poly_Biosynth_Transport"/>
</dbReference>
<protein>
    <submittedName>
        <fullName evidence="7">Polysaccharide biosynthesis C-terminal domain-containing protein</fullName>
    </submittedName>
</protein>
<evidence type="ECO:0000256" key="4">
    <source>
        <dbReference type="ARBA" id="ARBA00022989"/>
    </source>
</evidence>
<feature type="transmembrane region" description="Helical" evidence="6">
    <location>
        <begin position="191"/>
        <end position="212"/>
    </location>
</feature>
<dbReference type="PANTHER" id="PTHR30250:SF11">
    <property type="entry name" value="O-ANTIGEN TRANSPORTER-RELATED"/>
    <property type="match status" value="1"/>
</dbReference>
<evidence type="ECO:0000313" key="8">
    <source>
        <dbReference type="Proteomes" id="UP000757103"/>
    </source>
</evidence>
<evidence type="ECO:0000256" key="1">
    <source>
        <dbReference type="ARBA" id="ARBA00004651"/>
    </source>
</evidence>
<dbReference type="EMBL" id="DYUD01000024">
    <property type="protein sequence ID" value="HJG89465.1"/>
    <property type="molecule type" value="Genomic_DNA"/>
</dbReference>
<comment type="caution">
    <text evidence="7">The sequence shown here is derived from an EMBL/GenBank/DDBJ whole genome shotgun (WGS) entry which is preliminary data.</text>
</comment>
<dbReference type="RefSeq" id="WP_273306529.1">
    <property type="nucleotide sequence ID" value="NZ_DYUD01000024.1"/>
</dbReference>
<dbReference type="AlphaFoldDB" id="A0A921SUX9"/>
<feature type="transmembrane region" description="Helical" evidence="6">
    <location>
        <begin position="463"/>
        <end position="481"/>
    </location>
</feature>
<dbReference type="InterPro" id="IPR002797">
    <property type="entry name" value="Polysacc_synth"/>
</dbReference>
<comment type="subcellular location">
    <subcellularLocation>
        <location evidence="1">Cell membrane</location>
        <topology evidence="1">Multi-pass membrane protein</topology>
    </subcellularLocation>
</comment>
<evidence type="ECO:0000256" key="2">
    <source>
        <dbReference type="ARBA" id="ARBA00022475"/>
    </source>
</evidence>
<feature type="transmembrane region" description="Helical" evidence="6">
    <location>
        <begin position="82"/>
        <end position="105"/>
    </location>
</feature>
<dbReference type="Proteomes" id="UP000757103">
    <property type="component" value="Unassembled WGS sequence"/>
</dbReference>
<proteinExistence type="predicted"/>
<feature type="transmembrane region" description="Helical" evidence="6">
    <location>
        <begin position="120"/>
        <end position="143"/>
    </location>
</feature>
<dbReference type="Pfam" id="PF01943">
    <property type="entry name" value="Polysacc_synt"/>
    <property type="match status" value="1"/>
</dbReference>
<feature type="transmembrane region" description="Helical" evidence="6">
    <location>
        <begin position="439"/>
        <end position="457"/>
    </location>
</feature>
<feature type="transmembrane region" description="Helical" evidence="6">
    <location>
        <begin position="233"/>
        <end position="250"/>
    </location>
</feature>
<evidence type="ECO:0000313" key="7">
    <source>
        <dbReference type="EMBL" id="HJG89465.1"/>
    </source>
</evidence>
<sequence length="500" mass="57655">MAGMKSLAKDTAIYGLSSILGRFLNWCFVFLYVNVLKTTAEYGIVTNLYAYMALLLIILTYGMETGFFRFANDKQEKDPMRVYTTGLISLATTSTLFFVLVWLFLSPVSRLLGYPGHEDYVWMMALIIAIDAFTALPFAYLRYQRRPIRFAAVKLLSIFLNIALNLFFILLCPWLYRIHPEWISWFFDPDFLVGYILVSNVISSGVVLLVLFPEIFKVRYRFDRQLLSRMLKYSFPLLILGIAGIMNQTFDKMFYPVLAASRPDAMSELGIYGAVYKIAIVMVMFTQAFRFAYEPFIFARNKDAGDGNKKSYSEAMKYFIIFGLFIFLAVMFYIDIVRFFMPATYCTGLKVVPIIMLAELFFGIFFNLSLWYKLTDRTQWGAWFSLFGFVITAIINIVGVPRFGYMACAWAAFVCYLSMMLASFFIGQRVYPIKYELGNALRYTLLTVVLYLVGTLVPIDSLLLRLAFRTVLLVVFLLYLVRHDLPLSEIPGLKRFVSRS</sequence>
<feature type="transmembrane region" description="Helical" evidence="6">
    <location>
        <begin position="347"/>
        <end position="368"/>
    </location>
</feature>
<reference evidence="7" key="2">
    <citation type="submission" date="2021-09" db="EMBL/GenBank/DDBJ databases">
        <authorList>
            <person name="Gilroy R."/>
        </authorList>
    </citation>
    <scope>NUCLEOTIDE SEQUENCE</scope>
    <source>
        <strain evidence="7">CHK121-7720</strain>
    </source>
</reference>
<gene>
    <name evidence="7" type="ORF">K8U91_08365</name>
</gene>
<dbReference type="PANTHER" id="PTHR30250">
    <property type="entry name" value="PST FAMILY PREDICTED COLANIC ACID TRANSPORTER"/>
    <property type="match status" value="1"/>
</dbReference>
<feature type="transmembrane region" description="Helical" evidence="6">
    <location>
        <begin position="270"/>
        <end position="293"/>
    </location>
</feature>